<feature type="binding site" evidence="4">
    <location>
        <position position="399"/>
    </location>
    <ligand>
        <name>S-adenosyl-L-methionine</name>
        <dbReference type="ChEBI" id="CHEBI:59789"/>
    </ligand>
</feature>
<dbReference type="PROSITE" id="PS50926">
    <property type="entry name" value="TRAM"/>
    <property type="match status" value="1"/>
</dbReference>
<dbReference type="InterPro" id="IPR010280">
    <property type="entry name" value="U5_MeTrfase_fam"/>
</dbReference>
<feature type="binding site" evidence="4">
    <location>
        <position position="468"/>
    </location>
    <ligand>
        <name>S-adenosyl-L-methionine</name>
        <dbReference type="ChEBI" id="CHEBI:59789"/>
    </ligand>
</feature>
<dbReference type="Proteomes" id="UP000319424">
    <property type="component" value="Unassembled WGS sequence"/>
</dbReference>
<evidence type="ECO:0000256" key="2">
    <source>
        <dbReference type="ARBA" id="ARBA00022679"/>
    </source>
</evidence>
<dbReference type="GO" id="GO:0032259">
    <property type="term" value="P:methylation"/>
    <property type="evidence" value="ECO:0007669"/>
    <property type="project" value="UniProtKB-KW"/>
</dbReference>
<dbReference type="PROSITE" id="PS01230">
    <property type="entry name" value="TRMA_1"/>
    <property type="match status" value="1"/>
</dbReference>
<name>A0A552UY82_9FIRM</name>
<evidence type="ECO:0000256" key="4">
    <source>
        <dbReference type="PROSITE-ProRule" id="PRU01024"/>
    </source>
</evidence>
<dbReference type="GO" id="GO:0008173">
    <property type="term" value="F:RNA methyltransferase activity"/>
    <property type="evidence" value="ECO:0007669"/>
    <property type="project" value="InterPro"/>
</dbReference>
<sequence>MKKKDIINVKINKMHFGGKTEGEVEGKRIVLSGGIRGQLVKAYVKKIRKDKVEANIIEVVEKSADETLSVCKNFGKCGGCAYLSVPYEKQLVYKKQMLQELFAKGGHKDISDFEIIGSPIDREYKNKMEFTFGNEIKGGELNIGLHRKASSMSILDASDCMLVSEDYRRILKFTGEFFRAKNIPHYHIMSHSGVLRHLVLRRGINTGQILVNLVTTSQMELDLSEYVRGLLSLEKAVGKNVCEGFACDGDFGEAKSLSDAMNVNGSTSFSFTGGFKDKIIGILHTVNDSLADTVQADKLEVLYGEEILKEVVLGKQYLISPFSFFQTNTKGVQTLYSVAIDMVKSIIGTGNVSTKSSNCNGVSSMYVEDSGENDVACVGKAIMKTADVNSDKIVLFDLYSGTGTIGIALSDVADEVYSIEIVKEAVEMAKINAERNDIENIEFICGDVGEKVGDLAQRGIHPDVIVLDPPRGGIMPKALPQIIDFGAKNLVYISCNPKSFVNDLNQLKDAGYEVKDIKAVDMFPNTWHVETVVLMSRK</sequence>
<comment type="caution">
    <text evidence="7">The sequence shown here is derived from an EMBL/GenBank/DDBJ whole genome shotgun (WGS) entry which is preliminary data.</text>
</comment>
<comment type="similarity">
    <text evidence="4">Belongs to the class I-like SAM-binding methyltransferase superfamily. RNA M5U methyltransferase family.</text>
</comment>
<dbReference type="EMBL" id="VJXW01000020">
    <property type="protein sequence ID" value="TRW23168.1"/>
    <property type="molecule type" value="Genomic_DNA"/>
</dbReference>
<organism evidence="7 8">
    <name type="scientific">Criibacterium bergeronii</name>
    <dbReference type="NCBI Taxonomy" id="1871336"/>
    <lineage>
        <taxon>Bacteria</taxon>
        <taxon>Bacillati</taxon>
        <taxon>Bacillota</taxon>
        <taxon>Clostridia</taxon>
        <taxon>Peptostreptococcales</taxon>
        <taxon>Filifactoraceae</taxon>
        <taxon>Criibacterium</taxon>
    </lineage>
</organism>
<dbReference type="InterPro" id="IPR029063">
    <property type="entry name" value="SAM-dependent_MTases_sf"/>
</dbReference>
<keyword evidence="1 4" id="KW-0489">Methyltransferase</keyword>
<dbReference type="CDD" id="cd02440">
    <property type="entry name" value="AdoMet_MTases"/>
    <property type="match status" value="1"/>
</dbReference>
<feature type="active site" evidence="5">
    <location>
        <position position="495"/>
    </location>
</feature>
<dbReference type="Gene3D" id="3.40.50.150">
    <property type="entry name" value="Vaccinia Virus protein VP39"/>
    <property type="match status" value="1"/>
</dbReference>
<dbReference type="GO" id="GO:0006396">
    <property type="term" value="P:RNA processing"/>
    <property type="evidence" value="ECO:0007669"/>
    <property type="project" value="InterPro"/>
</dbReference>
<feature type="binding site" evidence="4">
    <location>
        <position position="326"/>
    </location>
    <ligand>
        <name>S-adenosyl-L-methionine</name>
        <dbReference type="ChEBI" id="CHEBI:59789"/>
    </ligand>
</feature>
<feature type="binding site" evidence="4">
    <location>
        <position position="420"/>
    </location>
    <ligand>
        <name>S-adenosyl-L-methionine</name>
        <dbReference type="ChEBI" id="CHEBI:59789"/>
    </ligand>
</feature>
<dbReference type="Gene3D" id="2.40.50.1070">
    <property type="match status" value="1"/>
</dbReference>
<proteinExistence type="inferred from homology"/>
<dbReference type="OrthoDB" id="9804590at2"/>
<keyword evidence="2 4" id="KW-0808">Transferase</keyword>
<evidence type="ECO:0000256" key="3">
    <source>
        <dbReference type="ARBA" id="ARBA00022691"/>
    </source>
</evidence>
<dbReference type="SUPFAM" id="SSF53335">
    <property type="entry name" value="S-adenosyl-L-methionine-dependent methyltransferases"/>
    <property type="match status" value="1"/>
</dbReference>
<feature type="domain" description="TRAM" evidence="6">
    <location>
        <begin position="1"/>
        <end position="58"/>
    </location>
</feature>
<keyword evidence="3 4" id="KW-0949">S-adenosyl-L-methionine</keyword>
<evidence type="ECO:0000256" key="5">
    <source>
        <dbReference type="PROSITE-ProRule" id="PRU10015"/>
    </source>
</evidence>
<protein>
    <submittedName>
        <fullName evidence="7">Class I SAM-dependent RNA methyltransferase</fullName>
    </submittedName>
</protein>
<dbReference type="InterPro" id="IPR012340">
    <property type="entry name" value="NA-bd_OB-fold"/>
</dbReference>
<dbReference type="Gene3D" id="2.40.50.140">
    <property type="entry name" value="Nucleic acid-binding proteins"/>
    <property type="match status" value="1"/>
</dbReference>
<feature type="active site" description="Nucleophile" evidence="4">
    <location>
        <position position="495"/>
    </location>
</feature>
<dbReference type="InterPro" id="IPR002792">
    <property type="entry name" value="TRAM_dom"/>
</dbReference>
<evidence type="ECO:0000313" key="8">
    <source>
        <dbReference type="Proteomes" id="UP000319424"/>
    </source>
</evidence>
<dbReference type="PANTHER" id="PTHR11061:SF30">
    <property type="entry name" value="TRNA (URACIL(54)-C(5))-METHYLTRANSFERASE"/>
    <property type="match status" value="1"/>
</dbReference>
<dbReference type="PANTHER" id="PTHR11061">
    <property type="entry name" value="RNA M5U METHYLTRANSFERASE"/>
    <property type="match status" value="1"/>
</dbReference>
<evidence type="ECO:0000256" key="1">
    <source>
        <dbReference type="ARBA" id="ARBA00022603"/>
    </source>
</evidence>
<reference evidence="7 8" key="1">
    <citation type="submission" date="2019-07" db="EMBL/GenBank/DDBJ databases">
        <title>Criibacterium bergeronii gen. nov., sp. nov. isolated from human clinical samples.</title>
        <authorList>
            <person name="Maheux A.F."/>
            <person name="Boudreau D.K."/>
            <person name="Berube E."/>
            <person name="Brodeur S."/>
            <person name="Bernard K.A."/>
            <person name="Abed J.Y."/>
            <person name="Ducrey E."/>
            <person name="Guay E.F."/>
            <person name="Raymond F."/>
            <person name="Corbeil J."/>
            <person name="Domingo M.-C."/>
            <person name="Roy P.H."/>
            <person name="Boissinot M."/>
            <person name="Tocheva E.I."/>
            <person name="Omar R.F."/>
        </authorList>
    </citation>
    <scope>NUCLEOTIDE SEQUENCE [LARGE SCALE GENOMIC DNA]</scope>
    <source>
        <strain evidence="7 8">CCRI-24246</strain>
    </source>
</reference>
<evidence type="ECO:0000259" key="6">
    <source>
        <dbReference type="PROSITE" id="PS50926"/>
    </source>
</evidence>
<accession>A0A552UY82</accession>
<dbReference type="Pfam" id="PF05958">
    <property type="entry name" value="tRNA_U5-meth_tr"/>
    <property type="match status" value="1"/>
</dbReference>
<evidence type="ECO:0000313" key="7">
    <source>
        <dbReference type="EMBL" id="TRW23168.1"/>
    </source>
</evidence>
<dbReference type="AlphaFoldDB" id="A0A552UY82"/>
<gene>
    <name evidence="7" type="ORF">FL857_10320</name>
</gene>
<dbReference type="RefSeq" id="WP_144398745.1">
    <property type="nucleotide sequence ID" value="NZ_VJXW01000020.1"/>
</dbReference>
<dbReference type="PROSITE" id="PS51687">
    <property type="entry name" value="SAM_MT_RNA_M5U"/>
    <property type="match status" value="1"/>
</dbReference>
<dbReference type="InterPro" id="IPR030390">
    <property type="entry name" value="MeTrfase_TrmA_AS"/>
</dbReference>